<evidence type="ECO:0000313" key="2">
    <source>
        <dbReference type="Proteomes" id="UP000054538"/>
    </source>
</evidence>
<dbReference type="AlphaFoldDB" id="A0A0D0DBR4"/>
<dbReference type="Proteomes" id="UP000054538">
    <property type="component" value="Unassembled WGS sequence"/>
</dbReference>
<reference evidence="1 2" key="1">
    <citation type="submission" date="2014-04" db="EMBL/GenBank/DDBJ databases">
        <authorList>
            <consortium name="DOE Joint Genome Institute"/>
            <person name="Kuo A."/>
            <person name="Kohler A."/>
            <person name="Jargeat P."/>
            <person name="Nagy L.G."/>
            <person name="Floudas D."/>
            <person name="Copeland A."/>
            <person name="Barry K.W."/>
            <person name="Cichocki N."/>
            <person name="Veneault-Fourrey C."/>
            <person name="LaButti K."/>
            <person name="Lindquist E.A."/>
            <person name="Lipzen A."/>
            <person name="Lundell T."/>
            <person name="Morin E."/>
            <person name="Murat C."/>
            <person name="Sun H."/>
            <person name="Tunlid A."/>
            <person name="Henrissat B."/>
            <person name="Grigoriev I.V."/>
            <person name="Hibbett D.S."/>
            <person name="Martin F."/>
            <person name="Nordberg H.P."/>
            <person name="Cantor M.N."/>
            <person name="Hua S.X."/>
        </authorList>
    </citation>
    <scope>NUCLEOTIDE SEQUENCE [LARGE SCALE GENOMIC DNA]</scope>
    <source>
        <strain evidence="1 2">Ve08.2h10</strain>
    </source>
</reference>
<protein>
    <submittedName>
        <fullName evidence="1">Uncharacterized protein</fullName>
    </submittedName>
</protein>
<proteinExistence type="predicted"/>
<keyword evidence="2" id="KW-1185">Reference proteome</keyword>
<accession>A0A0D0DBR4</accession>
<gene>
    <name evidence="1" type="ORF">PAXRUDRAFT_834736</name>
</gene>
<name>A0A0D0DBR4_9AGAM</name>
<reference evidence="2" key="2">
    <citation type="submission" date="2015-01" db="EMBL/GenBank/DDBJ databases">
        <title>Evolutionary Origins and Diversification of the Mycorrhizal Mutualists.</title>
        <authorList>
            <consortium name="DOE Joint Genome Institute"/>
            <consortium name="Mycorrhizal Genomics Consortium"/>
            <person name="Kohler A."/>
            <person name="Kuo A."/>
            <person name="Nagy L.G."/>
            <person name="Floudas D."/>
            <person name="Copeland A."/>
            <person name="Barry K.W."/>
            <person name="Cichocki N."/>
            <person name="Veneault-Fourrey C."/>
            <person name="LaButti K."/>
            <person name="Lindquist E.A."/>
            <person name="Lipzen A."/>
            <person name="Lundell T."/>
            <person name="Morin E."/>
            <person name="Murat C."/>
            <person name="Riley R."/>
            <person name="Ohm R."/>
            <person name="Sun H."/>
            <person name="Tunlid A."/>
            <person name="Henrissat B."/>
            <person name="Grigoriev I.V."/>
            <person name="Hibbett D.S."/>
            <person name="Martin F."/>
        </authorList>
    </citation>
    <scope>NUCLEOTIDE SEQUENCE [LARGE SCALE GENOMIC DNA]</scope>
    <source>
        <strain evidence="2">Ve08.2h10</strain>
    </source>
</reference>
<dbReference type="EMBL" id="KN826721">
    <property type="protein sequence ID" value="KIK78074.1"/>
    <property type="molecule type" value="Genomic_DNA"/>
</dbReference>
<dbReference type="HOGENOM" id="CLU_2574561_0_0_1"/>
<evidence type="ECO:0000313" key="1">
    <source>
        <dbReference type="EMBL" id="KIK78074.1"/>
    </source>
</evidence>
<organism evidence="1 2">
    <name type="scientific">Paxillus rubicundulus Ve08.2h10</name>
    <dbReference type="NCBI Taxonomy" id="930991"/>
    <lineage>
        <taxon>Eukaryota</taxon>
        <taxon>Fungi</taxon>
        <taxon>Dikarya</taxon>
        <taxon>Basidiomycota</taxon>
        <taxon>Agaricomycotina</taxon>
        <taxon>Agaricomycetes</taxon>
        <taxon>Agaricomycetidae</taxon>
        <taxon>Boletales</taxon>
        <taxon>Paxilineae</taxon>
        <taxon>Paxillaceae</taxon>
        <taxon>Paxillus</taxon>
    </lineage>
</organism>
<dbReference type="InParanoid" id="A0A0D0DBR4"/>
<sequence length="81" mass="8850">MAQEQNAPLPAAGKTSFITSILQHLGLLAPAPIAHEASTRDHFVRMYVVISKVILLGRGKIESGNYLCCRVDGGSRTTWRE</sequence>